<evidence type="ECO:0000256" key="2">
    <source>
        <dbReference type="SAM" id="Phobius"/>
    </source>
</evidence>
<dbReference type="Proteomes" id="UP000403266">
    <property type="component" value="Unassembled WGS sequence"/>
</dbReference>
<keyword evidence="2" id="KW-1133">Transmembrane helix</keyword>
<comment type="caution">
    <text evidence="3">The sequence shown here is derived from an EMBL/GenBank/DDBJ whole genome shotgun (WGS) entry which is preliminary data.</text>
</comment>
<sequence length="425" mass="45179">MVSSLFGIEASRAVQFAIAFAIILILLVLFGVVFRKLTGARLMMPGSDRGRGSRQPRLGIVDVYALDRQRQLLLLRRDNVEHLLLIGGPNDVVIETNIIRVAGARIPAPSNDTGVERFEPTLDQAPRPPQVEPNGRPSIESQLAAQLGAFVRRPSDESDIDQELAPVATVSAPIPAYPEPVLKPDAVAVSAAPAIQGLRAEARTPSFQDTSRQDTSQNTPPAPAPVVERPEPRPAFTPPPFQSRPTPGPPAPPVPPEPVRAPEPAPVDRPVPSERPAPDAGLLSDMAKQLEEALKRPAIPVPPPPVSPMSPAPVAAPAEPEDVRDEEEILGLIPADADHVAVFDKGRDEEDLAEVPDAAPPAKPAPAPEPVRPVPPSPPVTAPLPPQAKEAPAADQKPTDPFSVEDIEAEFARLLGRPLDPSKKG</sequence>
<dbReference type="AlphaFoldDB" id="A0A5N7MJZ7"/>
<accession>A0A5N7MJZ7</accession>
<dbReference type="EMBL" id="VOSK01000087">
    <property type="protein sequence ID" value="MPR27402.1"/>
    <property type="molecule type" value="Genomic_DNA"/>
</dbReference>
<evidence type="ECO:0008006" key="5">
    <source>
        <dbReference type="Google" id="ProtNLM"/>
    </source>
</evidence>
<proteinExistence type="predicted"/>
<evidence type="ECO:0000256" key="1">
    <source>
        <dbReference type="SAM" id="MobiDB-lite"/>
    </source>
</evidence>
<evidence type="ECO:0000313" key="3">
    <source>
        <dbReference type="EMBL" id="MPR27402.1"/>
    </source>
</evidence>
<evidence type="ECO:0000313" key="4">
    <source>
        <dbReference type="Proteomes" id="UP000403266"/>
    </source>
</evidence>
<keyword evidence="4" id="KW-1185">Reference proteome</keyword>
<keyword evidence="2" id="KW-0812">Transmembrane</keyword>
<dbReference type="PANTHER" id="PTHR38766">
    <property type="entry name" value="FLAGELLAR PROTEIN FLIO"/>
    <property type="match status" value="1"/>
</dbReference>
<feature type="region of interest" description="Disordered" evidence="1">
    <location>
        <begin position="344"/>
        <end position="425"/>
    </location>
</feature>
<organism evidence="3 4">
    <name type="scientific">Microvirga tunisiensis</name>
    <dbReference type="NCBI Taxonomy" id="2108360"/>
    <lineage>
        <taxon>Bacteria</taxon>
        <taxon>Pseudomonadati</taxon>
        <taxon>Pseudomonadota</taxon>
        <taxon>Alphaproteobacteria</taxon>
        <taxon>Hyphomicrobiales</taxon>
        <taxon>Methylobacteriaceae</taxon>
        <taxon>Microvirga</taxon>
    </lineage>
</organism>
<feature type="compositionally biased region" description="Pro residues" evidence="1">
    <location>
        <begin position="299"/>
        <end position="311"/>
    </location>
</feature>
<feature type="compositionally biased region" description="Polar residues" evidence="1">
    <location>
        <begin position="205"/>
        <end position="219"/>
    </location>
</feature>
<feature type="compositionally biased region" description="Pro residues" evidence="1">
    <location>
        <begin position="358"/>
        <end position="386"/>
    </location>
</feature>
<gene>
    <name evidence="3" type="ORF">FS320_19940</name>
</gene>
<keyword evidence="2" id="KW-0472">Membrane</keyword>
<feature type="transmembrane region" description="Helical" evidence="2">
    <location>
        <begin position="13"/>
        <end position="34"/>
    </location>
</feature>
<name>A0A5N7MJZ7_9HYPH</name>
<dbReference type="InterPro" id="IPR052205">
    <property type="entry name" value="FliO/MopB"/>
</dbReference>
<feature type="region of interest" description="Disordered" evidence="1">
    <location>
        <begin position="202"/>
        <end position="325"/>
    </location>
</feature>
<reference evidence="3 4" key="1">
    <citation type="journal article" date="2019" name="Syst. Appl. Microbiol.">
        <title>Microvirga tunisiensis sp. nov., a root nodule symbiotic bacterium isolated from Lupinus micranthus and L. luteus grown in Northern Tunisia.</title>
        <authorList>
            <person name="Msaddak A."/>
            <person name="Rejili M."/>
            <person name="Duran D."/>
            <person name="Mars M."/>
            <person name="Palacios J.M."/>
            <person name="Ruiz-Argueso T."/>
            <person name="Rey L."/>
            <person name="Imperial J."/>
        </authorList>
    </citation>
    <scope>NUCLEOTIDE SEQUENCE [LARGE SCALE GENOMIC DNA]</scope>
    <source>
        <strain evidence="3 4">Lmie10</strain>
    </source>
</reference>
<feature type="compositionally biased region" description="Pro residues" evidence="1">
    <location>
        <begin position="233"/>
        <end position="275"/>
    </location>
</feature>
<dbReference type="PANTHER" id="PTHR38766:SF1">
    <property type="entry name" value="FLAGELLAR PROTEIN FLIO"/>
    <property type="match status" value="1"/>
</dbReference>
<protein>
    <recommendedName>
        <fullName evidence="5">Flagellar biosynthesis protein FliO</fullName>
    </recommendedName>
</protein>